<dbReference type="SUPFAM" id="SSF47473">
    <property type="entry name" value="EF-hand"/>
    <property type="match status" value="1"/>
</dbReference>
<evidence type="ECO:0000313" key="3">
    <source>
        <dbReference type="EMBL" id="VDN09780.1"/>
    </source>
</evidence>
<evidence type="ECO:0000259" key="2">
    <source>
        <dbReference type="PROSITE" id="PS50222"/>
    </source>
</evidence>
<keyword evidence="1" id="KW-0106">Calcium</keyword>
<proteinExistence type="predicted"/>
<accession>A0A3P7L8J0</accession>
<organism evidence="3 4">
    <name type="scientific">Dibothriocephalus latus</name>
    <name type="common">Fish tapeworm</name>
    <name type="synonym">Diphyllobothrium latum</name>
    <dbReference type="NCBI Taxonomy" id="60516"/>
    <lineage>
        <taxon>Eukaryota</taxon>
        <taxon>Metazoa</taxon>
        <taxon>Spiralia</taxon>
        <taxon>Lophotrochozoa</taxon>
        <taxon>Platyhelminthes</taxon>
        <taxon>Cestoda</taxon>
        <taxon>Eucestoda</taxon>
        <taxon>Diphyllobothriidea</taxon>
        <taxon>Diphyllobothriidae</taxon>
        <taxon>Dibothriocephalus</taxon>
    </lineage>
</organism>
<dbReference type="Proteomes" id="UP000281553">
    <property type="component" value="Unassembled WGS sequence"/>
</dbReference>
<keyword evidence="4" id="KW-1185">Reference proteome</keyword>
<dbReference type="SMART" id="SM00054">
    <property type="entry name" value="EFh"/>
    <property type="match status" value="2"/>
</dbReference>
<protein>
    <recommendedName>
        <fullName evidence="2">EF-hand domain-containing protein</fullName>
    </recommendedName>
</protein>
<dbReference type="PROSITE" id="PS00018">
    <property type="entry name" value="EF_HAND_1"/>
    <property type="match status" value="2"/>
</dbReference>
<dbReference type="InterPro" id="IPR011992">
    <property type="entry name" value="EF-hand-dom_pair"/>
</dbReference>
<dbReference type="OrthoDB" id="6019201at2759"/>
<reference evidence="3 4" key="1">
    <citation type="submission" date="2018-11" db="EMBL/GenBank/DDBJ databases">
        <authorList>
            <consortium name="Pathogen Informatics"/>
        </authorList>
    </citation>
    <scope>NUCLEOTIDE SEQUENCE [LARGE SCALE GENOMIC DNA]</scope>
</reference>
<dbReference type="PROSITE" id="PS50222">
    <property type="entry name" value="EF_HAND_2"/>
    <property type="match status" value="2"/>
</dbReference>
<dbReference type="InterPro" id="IPR018247">
    <property type="entry name" value="EF_Hand_1_Ca_BS"/>
</dbReference>
<feature type="domain" description="EF-hand" evidence="2">
    <location>
        <begin position="35"/>
        <end position="67"/>
    </location>
</feature>
<dbReference type="InterPro" id="IPR002048">
    <property type="entry name" value="EF_hand_dom"/>
</dbReference>
<evidence type="ECO:0000256" key="1">
    <source>
        <dbReference type="ARBA" id="ARBA00022837"/>
    </source>
</evidence>
<dbReference type="GO" id="GO:0005509">
    <property type="term" value="F:calcium ion binding"/>
    <property type="evidence" value="ECO:0007669"/>
    <property type="project" value="InterPro"/>
</dbReference>
<dbReference type="AlphaFoldDB" id="A0A3P7L8J0"/>
<dbReference type="EMBL" id="UYRU01047763">
    <property type="protein sequence ID" value="VDN09780.1"/>
    <property type="molecule type" value="Genomic_DNA"/>
</dbReference>
<gene>
    <name evidence="3" type="ORF">DILT_LOCUS5611</name>
</gene>
<name>A0A3P7L8J0_DIBLA</name>
<dbReference type="Pfam" id="PF13499">
    <property type="entry name" value="EF-hand_7"/>
    <property type="match status" value="1"/>
</dbReference>
<dbReference type="Gene3D" id="1.10.238.10">
    <property type="entry name" value="EF-hand"/>
    <property type="match status" value="1"/>
</dbReference>
<evidence type="ECO:0000313" key="4">
    <source>
        <dbReference type="Proteomes" id="UP000281553"/>
    </source>
</evidence>
<sequence length="67" mass="7477">MADVDALMKAIDKDNSGKIDAKELKAALSDLKLDDDVFQAFIDKHDKDGDGELDREELFEFFKSVVG</sequence>
<feature type="domain" description="EF-hand" evidence="2">
    <location>
        <begin position="1"/>
        <end position="34"/>
    </location>
</feature>